<keyword evidence="4 6" id="KW-0472">Membrane</keyword>
<dbReference type="Proteomes" id="UP000790347">
    <property type="component" value="Unassembled WGS sequence"/>
</dbReference>
<dbReference type="PANTHER" id="PTHR13285">
    <property type="entry name" value="ACYLTRANSFERASE"/>
    <property type="match status" value="1"/>
</dbReference>
<dbReference type="GO" id="GO:0016409">
    <property type="term" value="F:palmitoyltransferase activity"/>
    <property type="evidence" value="ECO:0007669"/>
    <property type="project" value="TreeGrafter"/>
</dbReference>
<dbReference type="GO" id="GO:0016020">
    <property type="term" value="C:membrane"/>
    <property type="evidence" value="ECO:0007669"/>
    <property type="project" value="UniProtKB-SubCell"/>
</dbReference>
<feature type="transmembrane region" description="Helical" evidence="6">
    <location>
        <begin position="461"/>
        <end position="487"/>
    </location>
</feature>
<feature type="transmembrane region" description="Helical" evidence="6">
    <location>
        <begin position="297"/>
        <end position="317"/>
    </location>
</feature>
<dbReference type="InterPro" id="IPR004299">
    <property type="entry name" value="MBOAT_fam"/>
</dbReference>
<comment type="similarity">
    <text evidence="5">Belongs to the membrane-bound acyltransferase family. HHAT subfamily.</text>
</comment>
<evidence type="ECO:0000256" key="2">
    <source>
        <dbReference type="ARBA" id="ARBA00022692"/>
    </source>
</evidence>
<evidence type="ECO:0000256" key="4">
    <source>
        <dbReference type="ARBA" id="ARBA00023136"/>
    </source>
</evidence>
<dbReference type="AlphaFoldDB" id="A0A922I5B1"/>
<dbReference type="PANTHER" id="PTHR13285:SF18">
    <property type="entry name" value="PROTEIN-CYSTEINE N-PALMITOYLTRANSFERASE RASP"/>
    <property type="match status" value="1"/>
</dbReference>
<evidence type="ECO:0000313" key="7">
    <source>
        <dbReference type="EMBL" id="KAH7641772.1"/>
    </source>
</evidence>
<feature type="transmembrane region" description="Helical" evidence="6">
    <location>
        <begin position="110"/>
        <end position="133"/>
    </location>
</feature>
<protein>
    <submittedName>
        <fullName evidence="7">Protein-cysteine n-palmitoyltransferase hhat-like protein</fullName>
    </submittedName>
</protein>
<proteinExistence type="inferred from homology"/>
<reference evidence="7" key="3">
    <citation type="journal article" date="2021" name="World Allergy Organ. J.">
        <title>Chromosome-level assembly of Dermatophagoides farinae genome and transcriptome reveals two novel allergens Der f 37 and Der f 39.</title>
        <authorList>
            <person name="Chen J."/>
            <person name="Cai Z."/>
            <person name="Fan D."/>
            <person name="Hu J."/>
            <person name="Hou Y."/>
            <person name="He Y."/>
            <person name="Zhang Z."/>
            <person name="Zhao Z."/>
            <person name="Gao P."/>
            <person name="Hu W."/>
            <person name="Sun J."/>
            <person name="Li J."/>
            <person name="Ji K."/>
        </authorList>
    </citation>
    <scope>NUCLEOTIDE SEQUENCE</scope>
    <source>
        <strain evidence="7">JKM2019</strain>
    </source>
</reference>
<organism evidence="8 9">
    <name type="scientific">Dermatophagoides farinae</name>
    <name type="common">American house dust mite</name>
    <dbReference type="NCBI Taxonomy" id="6954"/>
    <lineage>
        <taxon>Eukaryota</taxon>
        <taxon>Metazoa</taxon>
        <taxon>Ecdysozoa</taxon>
        <taxon>Arthropoda</taxon>
        <taxon>Chelicerata</taxon>
        <taxon>Arachnida</taxon>
        <taxon>Acari</taxon>
        <taxon>Acariformes</taxon>
        <taxon>Sarcoptiformes</taxon>
        <taxon>Astigmata</taxon>
        <taxon>Psoroptidia</taxon>
        <taxon>Analgoidea</taxon>
        <taxon>Pyroglyphidae</taxon>
        <taxon>Dermatophagoidinae</taxon>
        <taxon>Dermatophagoides</taxon>
    </lineage>
</organism>
<dbReference type="Pfam" id="PF03062">
    <property type="entry name" value="MBOAT"/>
    <property type="match status" value="1"/>
</dbReference>
<evidence type="ECO:0000256" key="3">
    <source>
        <dbReference type="ARBA" id="ARBA00022989"/>
    </source>
</evidence>
<feature type="transmembrane region" description="Helical" evidence="6">
    <location>
        <begin position="403"/>
        <end position="424"/>
    </location>
</feature>
<feature type="transmembrane region" description="Helical" evidence="6">
    <location>
        <begin position="6"/>
        <end position="28"/>
    </location>
</feature>
<evidence type="ECO:0000256" key="5">
    <source>
        <dbReference type="ARBA" id="ARBA00038268"/>
    </source>
</evidence>
<evidence type="ECO:0000313" key="8">
    <source>
        <dbReference type="EMBL" id="KAH9518236.1"/>
    </source>
</evidence>
<feature type="transmembrane region" description="Helical" evidence="6">
    <location>
        <begin position="266"/>
        <end position="291"/>
    </location>
</feature>
<feature type="transmembrane region" description="Helical" evidence="6">
    <location>
        <begin position="436"/>
        <end position="455"/>
    </location>
</feature>
<keyword evidence="3 6" id="KW-1133">Transmembrane helix</keyword>
<keyword evidence="2 6" id="KW-0812">Transmembrane</keyword>
<dbReference type="InterPro" id="IPR051085">
    <property type="entry name" value="MB_O-acyltransferase"/>
</dbReference>
<dbReference type="OrthoDB" id="6496647at2759"/>
<feature type="transmembrane region" description="Helical" evidence="6">
    <location>
        <begin position="379"/>
        <end position="397"/>
    </location>
</feature>
<keyword evidence="9" id="KW-1185">Reference proteome</keyword>
<comment type="caution">
    <text evidence="8">The sequence shown here is derived from an EMBL/GenBank/DDBJ whole genome shotgun (WGS) entry which is preliminary data.</text>
</comment>
<reference evidence="8" key="1">
    <citation type="submission" date="2013-05" db="EMBL/GenBank/DDBJ databases">
        <authorList>
            <person name="Yim A.K.Y."/>
            <person name="Chan T.F."/>
            <person name="Ji K.M."/>
            <person name="Liu X.Y."/>
            <person name="Zhou J.W."/>
            <person name="Li R.Q."/>
            <person name="Yang K.Y."/>
            <person name="Li J."/>
            <person name="Li M."/>
            <person name="Law P.T.W."/>
            <person name="Wu Y.L."/>
            <person name="Cai Z.L."/>
            <person name="Qin H."/>
            <person name="Bao Y."/>
            <person name="Leung R.K.K."/>
            <person name="Ng P.K.S."/>
            <person name="Zou J."/>
            <person name="Zhong X.J."/>
            <person name="Ran P.X."/>
            <person name="Zhong N.S."/>
            <person name="Liu Z.G."/>
            <person name="Tsui S.K.W."/>
        </authorList>
    </citation>
    <scope>NUCLEOTIDE SEQUENCE</scope>
    <source>
        <strain evidence="8">Derf</strain>
        <tissue evidence="8">Whole organism</tissue>
    </source>
</reference>
<reference evidence="8" key="4">
    <citation type="journal article" date="2022" name="Res Sq">
        <title>Comparative Genomics Reveals Insights into the Divergent Evolution of Astigmatic Mites and Household Pest Adaptations.</title>
        <authorList>
            <person name="Xiong Q."/>
            <person name="Wan A.T.-Y."/>
            <person name="Liu X.-Y."/>
            <person name="Fung C.S.-H."/>
            <person name="Xiao X."/>
            <person name="Malainual N."/>
            <person name="Hou J."/>
            <person name="Wang L."/>
            <person name="Wang M."/>
            <person name="Yang K."/>
            <person name="Cui Y."/>
            <person name="Leung E."/>
            <person name="Nong W."/>
            <person name="Shin S.-K."/>
            <person name="Au S."/>
            <person name="Jeong K.Y."/>
            <person name="Chew F.T."/>
            <person name="Hui J."/>
            <person name="Leung T.F."/>
            <person name="Tungtrongchitr A."/>
            <person name="Zhong N."/>
            <person name="Liu Z."/>
            <person name="Tsui S."/>
        </authorList>
    </citation>
    <scope>NUCLEOTIDE SEQUENCE</scope>
    <source>
        <strain evidence="8">Derf</strain>
        <tissue evidence="8">Whole organism</tissue>
    </source>
</reference>
<comment type="subcellular location">
    <subcellularLocation>
        <location evidence="1">Membrane</location>
        <topology evidence="1">Multi-pass membrane protein</topology>
    </subcellularLocation>
</comment>
<gene>
    <name evidence="8" type="ORF">DERF_008827</name>
    <name evidence="7" type="ORF">HUG17_4817</name>
</gene>
<feature type="transmembrane region" description="Helical" evidence="6">
    <location>
        <begin position="215"/>
        <end position="235"/>
    </location>
</feature>
<evidence type="ECO:0000256" key="6">
    <source>
        <dbReference type="SAM" id="Phobius"/>
    </source>
</evidence>
<evidence type="ECO:0000313" key="9">
    <source>
        <dbReference type="Proteomes" id="UP000790347"/>
    </source>
</evidence>
<dbReference type="EMBL" id="SDOV01000004">
    <property type="protein sequence ID" value="KAH7641772.1"/>
    <property type="molecule type" value="Genomic_DNA"/>
</dbReference>
<dbReference type="GO" id="GO:0005783">
    <property type="term" value="C:endoplasmic reticulum"/>
    <property type="evidence" value="ECO:0007669"/>
    <property type="project" value="TreeGrafter"/>
</dbReference>
<name>A0A922I5B1_DERFA</name>
<feature type="transmembrane region" description="Helical" evidence="6">
    <location>
        <begin position="154"/>
        <end position="172"/>
    </location>
</feature>
<evidence type="ECO:0000256" key="1">
    <source>
        <dbReference type="ARBA" id="ARBA00004141"/>
    </source>
</evidence>
<dbReference type="EMBL" id="ASGP02000003">
    <property type="protein sequence ID" value="KAH9518236.1"/>
    <property type="molecule type" value="Genomic_DNA"/>
</dbReference>
<dbReference type="Proteomes" id="UP000828236">
    <property type="component" value="Unassembled WGS sequence"/>
</dbReference>
<accession>A0A922I5B1</accession>
<reference evidence="7" key="2">
    <citation type="submission" date="2020-06" db="EMBL/GenBank/DDBJ databases">
        <authorList>
            <person name="Ji K."/>
            <person name="Li J."/>
        </authorList>
    </citation>
    <scope>NUCLEOTIDE SEQUENCE</scope>
    <source>
        <strain evidence="7">JKM2019</strain>
        <tissue evidence="7">Whole body</tissue>
    </source>
</reference>
<sequence>MSLVISIEFTIYSVIFISSAIYSVWNFFQTSHLHLYEIDQSDFQTDTWFSRTYATSHPLDVTDLEWQFAKRYYIGTEILYLLCHSIGFLITRLIFPLYSPLFIILYSSFILSYLLSLKFLSLIFINIGAIFILEHFIRYFGRNIDRRWLRIPHYIIFSFLVAIAHRLEFVAADREQNFLIHVSFSWLNAKLLSCSIDAYDGEHYDDQKRTWRFTLIRLAYLFYFPPFFFGPIYNFDDFYKSIENLTTNSIGWPSSTIIKIIQLFRYILWALFLEIILHFIYSSSFQYYIYIVDTFDSWSLCGLGYSLMILFFLKYFVIYGISRQLAIIDGLDNVISSPPECIGHIHQTSYLWHKFDRGLYQFLLKYFYKPLNGSPTSSVLRRIFSAIVCFTIIAFWHGLHDSIIVWVTMNILLTYCDRIVAIVFKSNDAFRMKALIGSPLLALAYISNIFFLSNYEIGWLFISKIILCFPWPLLTVLFIFYCGCFICDQINCKMAK</sequence>